<comment type="similarity">
    <text evidence="4">Belongs to the cyclophilin-type PPIase family.</text>
</comment>
<dbReference type="GO" id="GO:0019563">
    <property type="term" value="P:glycerol catabolic process"/>
    <property type="evidence" value="ECO:0007669"/>
    <property type="project" value="TreeGrafter"/>
</dbReference>
<evidence type="ECO:0000256" key="12">
    <source>
        <dbReference type="ARBA" id="ARBA00040027"/>
    </source>
</evidence>
<dbReference type="OrthoDB" id="442970at2759"/>
<dbReference type="HAMAP" id="MF_00147_B">
    <property type="entry name" value="TIM_B"/>
    <property type="match status" value="1"/>
</dbReference>
<dbReference type="PRINTS" id="PR00153">
    <property type="entry name" value="CSAPPISMRASE"/>
</dbReference>
<dbReference type="SUPFAM" id="SSF50891">
    <property type="entry name" value="Cyclophilin-like"/>
    <property type="match status" value="1"/>
</dbReference>
<feature type="domain" description="PPIase cyclophilin-type" evidence="17">
    <location>
        <begin position="256"/>
        <end position="405"/>
    </location>
</feature>
<dbReference type="FunFam" id="3.20.20.70:FF:000025">
    <property type="entry name" value="Triosephosphate isomerase"/>
    <property type="match status" value="1"/>
</dbReference>
<dbReference type="PROSITE" id="PS50072">
    <property type="entry name" value="CSA_PPIASE_2"/>
    <property type="match status" value="1"/>
</dbReference>
<keyword evidence="8" id="KW-0312">Gluconeogenesis</keyword>
<dbReference type="AlphaFoldDB" id="A0A0R3PK94"/>
<dbReference type="WBParaSite" id="ACOC_0000498601-mRNA-1">
    <property type="protein sequence ID" value="ACOC_0000498601-mRNA-1"/>
    <property type="gene ID" value="ACOC_0000498601"/>
</dbReference>
<dbReference type="GO" id="GO:0006094">
    <property type="term" value="P:gluconeogenesis"/>
    <property type="evidence" value="ECO:0007669"/>
    <property type="project" value="UniProtKB-KW"/>
</dbReference>
<evidence type="ECO:0000256" key="4">
    <source>
        <dbReference type="ARBA" id="ARBA00007365"/>
    </source>
</evidence>
<evidence type="ECO:0000256" key="16">
    <source>
        <dbReference type="SAM" id="MobiDB-lite"/>
    </source>
</evidence>
<feature type="region of interest" description="Disordered" evidence="16">
    <location>
        <begin position="669"/>
        <end position="712"/>
    </location>
</feature>
<dbReference type="STRING" id="334426.A0A0R3PK94"/>
<dbReference type="GO" id="GO:0004807">
    <property type="term" value="F:triose-phosphate isomerase activity"/>
    <property type="evidence" value="ECO:0007669"/>
    <property type="project" value="InterPro"/>
</dbReference>
<evidence type="ECO:0000256" key="13">
    <source>
        <dbReference type="ARBA" id="ARBA00042090"/>
    </source>
</evidence>
<dbReference type="InterPro" id="IPR029000">
    <property type="entry name" value="Cyclophilin-like_dom_sf"/>
</dbReference>
<keyword evidence="19" id="KW-1185">Reference proteome</keyword>
<dbReference type="PANTHER" id="PTHR21139:SF2">
    <property type="entry name" value="TRIOSEPHOSPHATE ISOMERASE"/>
    <property type="match status" value="1"/>
</dbReference>
<dbReference type="InterPro" id="IPR035990">
    <property type="entry name" value="TIM_sf"/>
</dbReference>
<evidence type="ECO:0000256" key="7">
    <source>
        <dbReference type="ARBA" id="ARBA00019397"/>
    </source>
</evidence>
<comment type="pathway">
    <text evidence="2">Carbohydrate degradation; glycolysis; D-glyceraldehyde 3-phosphate from glycerone phosphate: step 1/1.</text>
</comment>
<comment type="similarity">
    <text evidence="5">Belongs to the triosephosphate isomerase family.</text>
</comment>
<evidence type="ECO:0000313" key="20">
    <source>
        <dbReference type="WBParaSite" id="ACOC_0000498601-mRNA-1"/>
    </source>
</evidence>
<dbReference type="OMA" id="YAFKEPF"/>
<dbReference type="InterPro" id="IPR013785">
    <property type="entry name" value="Aldolase_TIM"/>
</dbReference>
<dbReference type="GO" id="GO:0003755">
    <property type="term" value="F:peptidyl-prolyl cis-trans isomerase activity"/>
    <property type="evidence" value="ECO:0007669"/>
    <property type="project" value="InterPro"/>
</dbReference>
<proteinExistence type="inferred from homology"/>
<evidence type="ECO:0000256" key="15">
    <source>
        <dbReference type="SAM" id="Coils"/>
    </source>
</evidence>
<keyword evidence="15" id="KW-0175">Coiled coil</keyword>
<evidence type="ECO:0000256" key="9">
    <source>
        <dbReference type="ARBA" id="ARBA00023152"/>
    </source>
</evidence>
<dbReference type="Gene3D" id="2.40.100.10">
    <property type="entry name" value="Cyclophilin-like"/>
    <property type="match status" value="1"/>
</dbReference>
<evidence type="ECO:0000313" key="19">
    <source>
        <dbReference type="Proteomes" id="UP000267027"/>
    </source>
</evidence>
<evidence type="ECO:0000256" key="10">
    <source>
        <dbReference type="ARBA" id="ARBA00023235"/>
    </source>
</evidence>
<evidence type="ECO:0000313" key="18">
    <source>
        <dbReference type="EMBL" id="VDM56572.1"/>
    </source>
</evidence>
<keyword evidence="9" id="KW-0324">Glycolysis</keyword>
<dbReference type="Proteomes" id="UP000267027">
    <property type="component" value="Unassembled WGS sequence"/>
</dbReference>
<comment type="subcellular location">
    <subcellularLocation>
        <location evidence="1">Nucleus</location>
    </subcellularLocation>
</comment>
<evidence type="ECO:0000256" key="2">
    <source>
        <dbReference type="ARBA" id="ARBA00004680"/>
    </source>
</evidence>
<accession>A0A0R3PK94</accession>
<keyword evidence="10" id="KW-0413">Isomerase</keyword>
<dbReference type="PANTHER" id="PTHR21139">
    <property type="entry name" value="TRIOSEPHOSPHATE ISOMERASE"/>
    <property type="match status" value="1"/>
</dbReference>
<feature type="coiled-coil region" evidence="15">
    <location>
        <begin position="522"/>
        <end position="554"/>
    </location>
</feature>
<dbReference type="PROSITE" id="PS51440">
    <property type="entry name" value="TIM_2"/>
    <property type="match status" value="1"/>
</dbReference>
<evidence type="ECO:0000256" key="14">
    <source>
        <dbReference type="ARBA" id="ARBA00046368"/>
    </source>
</evidence>
<dbReference type="CDD" id="cd00311">
    <property type="entry name" value="TIM"/>
    <property type="match status" value="1"/>
</dbReference>
<dbReference type="Gene3D" id="3.20.20.70">
    <property type="entry name" value="Aldolase class I"/>
    <property type="match status" value="1"/>
</dbReference>
<dbReference type="CDD" id="cd01925">
    <property type="entry name" value="cyclophilin_CeCYP16-like"/>
    <property type="match status" value="1"/>
</dbReference>
<evidence type="ECO:0000256" key="3">
    <source>
        <dbReference type="ARBA" id="ARBA00004742"/>
    </source>
</evidence>
<dbReference type="Pfam" id="PF00160">
    <property type="entry name" value="Pro_isomerase"/>
    <property type="match status" value="1"/>
</dbReference>
<dbReference type="PROSITE" id="PS00171">
    <property type="entry name" value="TIM_1"/>
    <property type="match status" value="1"/>
</dbReference>
<dbReference type="InterPro" id="IPR000652">
    <property type="entry name" value="Triosephosphate_isomerase"/>
</dbReference>
<gene>
    <name evidence="18" type="ORF">ACOC_LOCUS4987</name>
</gene>
<dbReference type="GO" id="GO:0046166">
    <property type="term" value="P:glyceraldehyde-3-phosphate biosynthetic process"/>
    <property type="evidence" value="ECO:0007669"/>
    <property type="project" value="TreeGrafter"/>
</dbReference>
<protein>
    <recommendedName>
        <fullName evidence="12">Spliceosome-associated protein CWC27 homolog</fullName>
    </recommendedName>
    <alternativeName>
        <fullName evidence="13">Probable inactive peptidyl-prolyl cis-trans isomerase CWC27 homolog</fullName>
    </alternativeName>
    <alternativeName>
        <fullName evidence="7">Triosephosphate isomerase</fullName>
    </alternativeName>
</protein>
<evidence type="ECO:0000256" key="5">
    <source>
        <dbReference type="ARBA" id="ARBA00007422"/>
    </source>
</evidence>
<evidence type="ECO:0000256" key="6">
    <source>
        <dbReference type="ARBA" id="ARBA00011738"/>
    </source>
</evidence>
<dbReference type="EMBL" id="UYYA01003841">
    <property type="protein sequence ID" value="VDM56572.1"/>
    <property type="molecule type" value="Genomic_DNA"/>
</dbReference>
<dbReference type="GO" id="GO:0006096">
    <property type="term" value="P:glycolytic process"/>
    <property type="evidence" value="ECO:0007669"/>
    <property type="project" value="UniProtKB-KW"/>
</dbReference>
<evidence type="ECO:0000256" key="8">
    <source>
        <dbReference type="ARBA" id="ARBA00022432"/>
    </source>
</evidence>
<dbReference type="Pfam" id="PF00121">
    <property type="entry name" value="TIM"/>
    <property type="match status" value="1"/>
</dbReference>
<comment type="pathway">
    <text evidence="3">Carbohydrate biosynthesis; gluconeogenesis.</text>
</comment>
<dbReference type="InterPro" id="IPR022896">
    <property type="entry name" value="TrioseP_Isoase_bac/euk"/>
</dbReference>
<sequence>MTRKFFVGGNWKMNGDKKSIDGICAFLNQSGDVTDVDVIVAPPALYITYVAKGAFTGEISPAMLQDLGIEWVILGHSERRHIFGESDQLIAEKTVHSLESKINVIFCIGEKLEEREAGKTKEVNFRQMQALVDKKVDWTNIVIAYEPVWAIGTGKTATPDQAQEVHLWIREFLKEKVSAEVADKTRIIYGGSVTAENCVELGKKLDIDGFLVGGASLKPDFVTTEMFSLGKQYYTYSSMSTQYINEPVTSGKVVLHTTAGDIEIELWTKECPLACKNFIQLCMEKYYNGTIFHRLVKDYIIQGGDPTGTGHGGESIYGKPFKDEFHQRLRFNRRGLVGMANAGKDDNGSQFFFTVGNDVRELDRKHTLFGKIVGNTIFNMLKMTECDIDDNERPKTIHKIINVDILTNPFKDIKPKKKVKKREKRPVETKKLNLLSFGDEAEEDDMEVLNKKGKSAHDVLSDDRKLSKQVAVTADEMADYEPDEDVDRVVSTVSSVRARFAAKRKIEEVDDDGKDEDFEKMIDDERRKQEQARMEAIQAELKAMQKEHIKALRRPKKKLDDEEEEQQSEALRMYHGLKLKFKSKSKNILKTKDPERENQVRETMSEKELKTMTILERFKKRLAASDQSAILHDRKIVIEEDTNDKDEEKKFGIDLDAEDTVGDEWMKHKFEAEDDDPKVSKAKDANLREESEDWYDIHDPRNKMNQRRRGEV</sequence>
<reference evidence="18 19" key="2">
    <citation type="submission" date="2018-11" db="EMBL/GenBank/DDBJ databases">
        <authorList>
            <consortium name="Pathogen Informatics"/>
        </authorList>
    </citation>
    <scope>NUCLEOTIDE SEQUENCE [LARGE SCALE GENOMIC DNA]</scope>
    <source>
        <strain evidence="18 19">Costa Rica</strain>
    </source>
</reference>
<keyword evidence="11" id="KW-0539">Nucleus</keyword>
<evidence type="ECO:0000256" key="11">
    <source>
        <dbReference type="ARBA" id="ARBA00023242"/>
    </source>
</evidence>
<comment type="subunit">
    <text evidence="14">Part of the activated spliceosome B/catalytic step 1 spliceosome, one of the forms of the spliceosome which has a well-formed active site but still cannot catalyze the branching reaction and is composed at least of 52 proteins, the U2, U5 and U6 snRNAs and the pre-mRNA. Recruited during early steps of activated spliceosome B maturation, it is probably one of the first proteins released from this complex as he matures to the spliceosome C complex. Component of the minor spliceosome, which splices U12-type introns.</text>
</comment>
<dbReference type="FunFam" id="2.40.100.10:FF:000007">
    <property type="entry name" value="Peptidyl-prolyl cis-trans isomerase CWC27 homolog"/>
    <property type="match status" value="1"/>
</dbReference>
<evidence type="ECO:0000259" key="17">
    <source>
        <dbReference type="PROSITE" id="PS50072"/>
    </source>
</evidence>
<name>A0A0R3PK94_ANGCS</name>
<comment type="subunit">
    <text evidence="6">Homodimer.</text>
</comment>
<dbReference type="InterPro" id="IPR002130">
    <property type="entry name" value="Cyclophilin-type_PPIase_dom"/>
</dbReference>
<organism evidence="20">
    <name type="scientific">Angiostrongylus costaricensis</name>
    <name type="common">Nematode worm</name>
    <dbReference type="NCBI Taxonomy" id="334426"/>
    <lineage>
        <taxon>Eukaryota</taxon>
        <taxon>Metazoa</taxon>
        <taxon>Ecdysozoa</taxon>
        <taxon>Nematoda</taxon>
        <taxon>Chromadorea</taxon>
        <taxon>Rhabditida</taxon>
        <taxon>Rhabditina</taxon>
        <taxon>Rhabditomorpha</taxon>
        <taxon>Strongyloidea</taxon>
        <taxon>Metastrongylidae</taxon>
        <taxon>Angiostrongylus</taxon>
    </lineage>
</organism>
<dbReference type="NCBIfam" id="TIGR00419">
    <property type="entry name" value="tim"/>
    <property type="match status" value="1"/>
</dbReference>
<dbReference type="GO" id="GO:0005634">
    <property type="term" value="C:nucleus"/>
    <property type="evidence" value="ECO:0007669"/>
    <property type="project" value="UniProtKB-SubCell"/>
</dbReference>
<dbReference type="InterPro" id="IPR020861">
    <property type="entry name" value="Triosephosphate_isomerase_AS"/>
</dbReference>
<evidence type="ECO:0000256" key="1">
    <source>
        <dbReference type="ARBA" id="ARBA00004123"/>
    </source>
</evidence>
<reference evidence="20" key="1">
    <citation type="submission" date="2016-04" db="UniProtKB">
        <authorList>
            <consortium name="WormBaseParasite"/>
        </authorList>
    </citation>
    <scope>IDENTIFICATION</scope>
</reference>
<dbReference type="GO" id="GO:0005829">
    <property type="term" value="C:cytosol"/>
    <property type="evidence" value="ECO:0007669"/>
    <property type="project" value="TreeGrafter"/>
</dbReference>
<dbReference type="SUPFAM" id="SSF51351">
    <property type="entry name" value="Triosephosphate isomerase (TIM)"/>
    <property type="match status" value="1"/>
</dbReference>